<accession>A7EB93</accession>
<gene>
    <name evidence="1" type="ORF">SS1G_02579</name>
</gene>
<dbReference type="GeneID" id="5492119"/>
<dbReference type="KEGG" id="ssl:SS1G_02579"/>
<proteinExistence type="predicted"/>
<name>A7EB93_SCLS1</name>
<keyword evidence="2" id="KW-1185">Reference proteome</keyword>
<dbReference type="AlphaFoldDB" id="A7EB93"/>
<sequence>MAHEATTMHRTVATDLTEIDYNNWLMMGIHTSSDWRKIPFPDLFNDEDPAHLKKVLLDEDDDPIDLARTGCHVLSGIILCARKINIK</sequence>
<dbReference type="InParanoid" id="A7EB93"/>
<dbReference type="RefSeq" id="XP_001596359.1">
    <property type="nucleotide sequence ID" value="XM_001596309.1"/>
</dbReference>
<dbReference type="HOGENOM" id="CLU_2484670_0_0_1"/>
<protein>
    <submittedName>
        <fullName evidence="1">Uncharacterized protein</fullName>
    </submittedName>
</protein>
<evidence type="ECO:0000313" key="2">
    <source>
        <dbReference type="Proteomes" id="UP000001312"/>
    </source>
</evidence>
<reference evidence="2" key="1">
    <citation type="journal article" date="2011" name="PLoS Genet.">
        <title>Genomic analysis of the necrotrophic fungal pathogens Sclerotinia sclerotiorum and Botrytis cinerea.</title>
        <authorList>
            <person name="Amselem J."/>
            <person name="Cuomo C.A."/>
            <person name="van Kan J.A."/>
            <person name="Viaud M."/>
            <person name="Benito E.P."/>
            <person name="Couloux A."/>
            <person name="Coutinho P.M."/>
            <person name="de Vries R.P."/>
            <person name="Dyer P.S."/>
            <person name="Fillinger S."/>
            <person name="Fournier E."/>
            <person name="Gout L."/>
            <person name="Hahn M."/>
            <person name="Kohn L."/>
            <person name="Lapalu N."/>
            <person name="Plummer K.M."/>
            <person name="Pradier J.M."/>
            <person name="Quevillon E."/>
            <person name="Sharon A."/>
            <person name="Simon A."/>
            <person name="ten Have A."/>
            <person name="Tudzynski B."/>
            <person name="Tudzynski P."/>
            <person name="Wincker P."/>
            <person name="Andrew M."/>
            <person name="Anthouard V."/>
            <person name="Beever R.E."/>
            <person name="Beffa R."/>
            <person name="Benoit I."/>
            <person name="Bouzid O."/>
            <person name="Brault B."/>
            <person name="Chen Z."/>
            <person name="Choquer M."/>
            <person name="Collemare J."/>
            <person name="Cotton P."/>
            <person name="Danchin E.G."/>
            <person name="Da Silva C."/>
            <person name="Gautier A."/>
            <person name="Giraud C."/>
            <person name="Giraud T."/>
            <person name="Gonzalez C."/>
            <person name="Grossetete S."/>
            <person name="Guldener U."/>
            <person name="Henrissat B."/>
            <person name="Howlett B.J."/>
            <person name="Kodira C."/>
            <person name="Kretschmer M."/>
            <person name="Lappartient A."/>
            <person name="Leroch M."/>
            <person name="Levis C."/>
            <person name="Mauceli E."/>
            <person name="Neuveglise C."/>
            <person name="Oeser B."/>
            <person name="Pearson M."/>
            <person name="Poulain J."/>
            <person name="Poussereau N."/>
            <person name="Quesneville H."/>
            <person name="Rascle C."/>
            <person name="Schumacher J."/>
            <person name="Segurens B."/>
            <person name="Sexton A."/>
            <person name="Silva E."/>
            <person name="Sirven C."/>
            <person name="Soanes D.M."/>
            <person name="Talbot N.J."/>
            <person name="Templeton M."/>
            <person name="Yandava C."/>
            <person name="Yarden O."/>
            <person name="Zeng Q."/>
            <person name="Rollins J.A."/>
            <person name="Lebrun M.H."/>
            <person name="Dickman M."/>
        </authorList>
    </citation>
    <scope>NUCLEOTIDE SEQUENCE [LARGE SCALE GENOMIC DNA]</scope>
    <source>
        <strain evidence="2">ATCC 18683 / 1980 / Ss-1</strain>
    </source>
</reference>
<organism evidence="1 2">
    <name type="scientific">Sclerotinia sclerotiorum (strain ATCC 18683 / 1980 / Ss-1)</name>
    <name type="common">White mold</name>
    <name type="synonym">Whetzelinia sclerotiorum</name>
    <dbReference type="NCBI Taxonomy" id="665079"/>
    <lineage>
        <taxon>Eukaryota</taxon>
        <taxon>Fungi</taxon>
        <taxon>Dikarya</taxon>
        <taxon>Ascomycota</taxon>
        <taxon>Pezizomycotina</taxon>
        <taxon>Leotiomycetes</taxon>
        <taxon>Helotiales</taxon>
        <taxon>Sclerotiniaceae</taxon>
        <taxon>Sclerotinia</taxon>
    </lineage>
</organism>
<dbReference type="Proteomes" id="UP000001312">
    <property type="component" value="Unassembled WGS sequence"/>
</dbReference>
<evidence type="ECO:0000313" key="1">
    <source>
        <dbReference type="EMBL" id="EDN99721.1"/>
    </source>
</evidence>
<dbReference type="EMBL" id="CH476623">
    <property type="protein sequence ID" value="EDN99721.1"/>
    <property type="molecule type" value="Genomic_DNA"/>
</dbReference>